<proteinExistence type="predicted"/>
<reference evidence="2 3" key="1">
    <citation type="submission" date="2019-11" db="EMBL/GenBank/DDBJ databases">
        <title>Spirosoma endbachense sp. nov., isolated from a natural salt meadow.</title>
        <authorList>
            <person name="Rojas J."/>
            <person name="Ambika Manirajan B."/>
            <person name="Ratering S."/>
            <person name="Suarez C."/>
            <person name="Geissler-Plaum R."/>
            <person name="Schnell S."/>
        </authorList>
    </citation>
    <scope>NUCLEOTIDE SEQUENCE [LARGE SCALE GENOMIC DNA]</scope>
    <source>
        <strain evidence="2 3">I-24</strain>
    </source>
</reference>
<dbReference type="EMBL" id="CP045997">
    <property type="protein sequence ID" value="QHV98841.1"/>
    <property type="molecule type" value="Genomic_DNA"/>
</dbReference>
<evidence type="ECO:0000313" key="2">
    <source>
        <dbReference type="EMBL" id="QHV98841.1"/>
    </source>
</evidence>
<evidence type="ECO:0000259" key="1">
    <source>
        <dbReference type="Pfam" id="PF11008"/>
    </source>
</evidence>
<protein>
    <submittedName>
        <fullName evidence="2">DUF2846 domain-containing protein</fullName>
    </submittedName>
</protein>
<feature type="domain" description="DUF2846" evidence="1">
    <location>
        <begin position="39"/>
        <end position="122"/>
    </location>
</feature>
<gene>
    <name evidence="2" type="ORF">GJR95_29245</name>
</gene>
<sequence length="156" mass="17887">MYHLIDFTMKKLSLLLLLCLIVMVSAFRSDRKSMDRVDDFATVYVYRGGQFFGSTLNYSIYVNGTKICKLSNNKYIEYKAKPGKLSITAQRGGIEVFKRETELELDAEAGKKYYVKGDVKSSITRTRLEMSEVTENTAKRDMKDMTVDNCQEALNK</sequence>
<organism evidence="2 3">
    <name type="scientific">Spirosoma endbachense</name>
    <dbReference type="NCBI Taxonomy" id="2666025"/>
    <lineage>
        <taxon>Bacteria</taxon>
        <taxon>Pseudomonadati</taxon>
        <taxon>Bacteroidota</taxon>
        <taxon>Cytophagia</taxon>
        <taxon>Cytophagales</taxon>
        <taxon>Cytophagaceae</taxon>
        <taxon>Spirosoma</taxon>
    </lineage>
</organism>
<dbReference type="KEGG" id="senf:GJR95_29245"/>
<dbReference type="Proteomes" id="UP000464577">
    <property type="component" value="Chromosome"/>
</dbReference>
<dbReference type="InterPro" id="IPR022548">
    <property type="entry name" value="DUF2846"/>
</dbReference>
<accession>A0A6P1W086</accession>
<evidence type="ECO:0000313" key="3">
    <source>
        <dbReference type="Proteomes" id="UP000464577"/>
    </source>
</evidence>
<keyword evidence="3" id="KW-1185">Reference proteome</keyword>
<dbReference type="Pfam" id="PF11008">
    <property type="entry name" value="DUF2846"/>
    <property type="match status" value="1"/>
</dbReference>
<name>A0A6P1W086_9BACT</name>
<dbReference type="AlphaFoldDB" id="A0A6P1W086"/>